<feature type="domain" description="TIL" evidence="3">
    <location>
        <begin position="34"/>
        <end position="93"/>
    </location>
</feature>
<feature type="signal peptide" evidence="2">
    <location>
        <begin position="1"/>
        <end position="21"/>
    </location>
</feature>
<feature type="chain" id="PRO_5005327863" evidence="2">
    <location>
        <begin position="22"/>
        <end position="101"/>
    </location>
</feature>
<evidence type="ECO:0000259" key="3">
    <source>
        <dbReference type="Pfam" id="PF01826"/>
    </source>
</evidence>
<dbReference type="SUPFAM" id="SSF57567">
    <property type="entry name" value="Serine protease inhibitors"/>
    <property type="match status" value="1"/>
</dbReference>
<keyword evidence="4" id="KW-1185">Reference proteome</keyword>
<accession>A0A0K0EAU7</accession>
<keyword evidence="1" id="KW-0646">Protease inhibitor</keyword>
<evidence type="ECO:0000313" key="5">
    <source>
        <dbReference type="WBParaSite" id="SSTP_0000662200.1"/>
    </source>
</evidence>
<proteinExistence type="predicted"/>
<name>A0A0K0EAU7_STRER</name>
<sequence>MFVLNVLLAIIFLFFSDYTFGKNNISREKILASCPRNSKFFNCSNVCPEKTCYSNKLTNLCFSLRCGKPKCQCKYGYVRLSGPDSPCVKPIKCMNRKKSKL</sequence>
<reference evidence="5" key="1">
    <citation type="submission" date="2015-08" db="UniProtKB">
        <authorList>
            <consortium name="WormBaseParasite"/>
        </authorList>
    </citation>
    <scope>IDENTIFICATION</scope>
</reference>
<dbReference type="WBParaSite" id="TCONS_00014154.p1">
    <property type="protein sequence ID" value="TCONS_00014154.p1"/>
    <property type="gene ID" value="XLOC_009364"/>
</dbReference>
<dbReference type="InterPro" id="IPR036084">
    <property type="entry name" value="Ser_inhib-like_sf"/>
</dbReference>
<evidence type="ECO:0000256" key="2">
    <source>
        <dbReference type="SAM" id="SignalP"/>
    </source>
</evidence>
<evidence type="ECO:0000313" key="6">
    <source>
        <dbReference type="WBParaSite" id="TCONS_00014154.p1"/>
    </source>
</evidence>
<evidence type="ECO:0000313" key="4">
    <source>
        <dbReference type="Proteomes" id="UP000035681"/>
    </source>
</evidence>
<dbReference type="AlphaFoldDB" id="A0A0K0EAU7"/>
<dbReference type="InterPro" id="IPR002919">
    <property type="entry name" value="TIL_dom"/>
</dbReference>
<dbReference type="Pfam" id="PF01826">
    <property type="entry name" value="TIL"/>
    <property type="match status" value="1"/>
</dbReference>
<dbReference type="Gene3D" id="2.10.25.10">
    <property type="entry name" value="Laminin"/>
    <property type="match status" value="1"/>
</dbReference>
<keyword evidence="1" id="KW-0722">Serine protease inhibitor</keyword>
<dbReference type="STRING" id="6248.A0A0K0EAU7"/>
<protein>
    <submittedName>
        <fullName evidence="5 6">TIL domain-containing protein</fullName>
    </submittedName>
</protein>
<evidence type="ECO:0000256" key="1">
    <source>
        <dbReference type="ARBA" id="ARBA00022900"/>
    </source>
</evidence>
<dbReference type="WBParaSite" id="SSTP_0000662200.1">
    <property type="protein sequence ID" value="SSTP_0000662200.1"/>
    <property type="gene ID" value="SSTP_0000662200"/>
</dbReference>
<dbReference type="GO" id="GO:0004867">
    <property type="term" value="F:serine-type endopeptidase inhibitor activity"/>
    <property type="evidence" value="ECO:0007669"/>
    <property type="project" value="UniProtKB-KW"/>
</dbReference>
<dbReference type="CDD" id="cd19941">
    <property type="entry name" value="TIL"/>
    <property type="match status" value="1"/>
</dbReference>
<keyword evidence="2" id="KW-0732">Signal</keyword>
<organism evidence="5">
    <name type="scientific">Strongyloides stercoralis</name>
    <name type="common">Threadworm</name>
    <dbReference type="NCBI Taxonomy" id="6248"/>
    <lineage>
        <taxon>Eukaryota</taxon>
        <taxon>Metazoa</taxon>
        <taxon>Ecdysozoa</taxon>
        <taxon>Nematoda</taxon>
        <taxon>Chromadorea</taxon>
        <taxon>Rhabditida</taxon>
        <taxon>Tylenchina</taxon>
        <taxon>Panagrolaimomorpha</taxon>
        <taxon>Strongyloidoidea</taxon>
        <taxon>Strongyloididae</taxon>
        <taxon>Strongyloides</taxon>
    </lineage>
</organism>
<dbReference type="Proteomes" id="UP000035681">
    <property type="component" value="Unplaced"/>
</dbReference>